<comment type="caution">
    <text evidence="1">The sequence shown here is derived from an EMBL/GenBank/DDBJ whole genome shotgun (WGS) entry which is preliminary data.</text>
</comment>
<dbReference type="Proteomes" id="UP000286734">
    <property type="component" value="Unassembled WGS sequence"/>
</dbReference>
<evidence type="ECO:0000313" key="1">
    <source>
        <dbReference type="EMBL" id="RTH04707.1"/>
    </source>
</evidence>
<dbReference type="GO" id="GO:0005840">
    <property type="term" value="C:ribosome"/>
    <property type="evidence" value="ECO:0007669"/>
    <property type="project" value="UniProtKB-KW"/>
</dbReference>
<proteinExistence type="predicted"/>
<keyword evidence="1" id="KW-0808">Transferase</keyword>
<name>A0A430RBF8_THESC</name>
<sequence length="31" mass="3589">MWVYRLKGTAAELDPLIPDLFDRGARGLEER</sequence>
<dbReference type="Gene3D" id="3.30.70.1170">
    <property type="entry name" value="Sun protein, domain 3"/>
    <property type="match status" value="1"/>
</dbReference>
<keyword evidence="1" id="KW-0489">Methyltransferase</keyword>
<evidence type="ECO:0000313" key="2">
    <source>
        <dbReference type="Proteomes" id="UP000286734"/>
    </source>
</evidence>
<organism evidence="1 2">
    <name type="scientific">Thermus scotoductus</name>
    <dbReference type="NCBI Taxonomy" id="37636"/>
    <lineage>
        <taxon>Bacteria</taxon>
        <taxon>Thermotogati</taxon>
        <taxon>Deinococcota</taxon>
        <taxon>Deinococci</taxon>
        <taxon>Thermales</taxon>
        <taxon>Thermaceae</taxon>
        <taxon>Thermus</taxon>
    </lineage>
</organism>
<dbReference type="EMBL" id="PELP01000155">
    <property type="protein sequence ID" value="RTH04707.1"/>
    <property type="molecule type" value="Genomic_DNA"/>
</dbReference>
<keyword evidence="1" id="KW-0689">Ribosomal protein</keyword>
<protein>
    <submittedName>
        <fullName evidence="1">50S ribosomal protein L11 methyltransferase</fullName>
    </submittedName>
</protein>
<gene>
    <name evidence="1" type="ORF">CSW47_06385</name>
</gene>
<reference evidence="1 2" key="1">
    <citation type="journal article" date="2019" name="Extremophiles">
        <title>Biogeography of thermophiles and predominance of Thermus scotoductus in domestic water heaters.</title>
        <authorList>
            <person name="Wilpiszeski R.L."/>
            <person name="Zhang Z."/>
            <person name="House C.H."/>
        </authorList>
    </citation>
    <scope>NUCLEOTIDE SEQUENCE [LARGE SCALE GENOMIC DNA]</scope>
    <source>
        <strain evidence="1 2">34_S34</strain>
    </source>
</reference>
<keyword evidence="1" id="KW-0687">Ribonucleoprotein</keyword>
<feature type="non-terminal residue" evidence="1">
    <location>
        <position position="31"/>
    </location>
</feature>
<dbReference type="GO" id="GO:0008168">
    <property type="term" value="F:methyltransferase activity"/>
    <property type="evidence" value="ECO:0007669"/>
    <property type="project" value="UniProtKB-KW"/>
</dbReference>
<dbReference type="AlphaFoldDB" id="A0A430RBF8"/>
<accession>A0A430RBF8</accession>
<dbReference type="GO" id="GO:0032259">
    <property type="term" value="P:methylation"/>
    <property type="evidence" value="ECO:0007669"/>
    <property type="project" value="UniProtKB-KW"/>
</dbReference>